<protein>
    <recommendedName>
        <fullName evidence="9">phosphate acyltransferase</fullName>
        <ecNumber evidence="9">2.3.1.274</ecNumber>
    </recommendedName>
</protein>
<keyword evidence="3" id="KW-0963">Cytoplasm</keyword>
<organism evidence="11">
    <name type="scientific">marine metagenome</name>
    <dbReference type="NCBI Taxonomy" id="408172"/>
    <lineage>
        <taxon>unclassified sequences</taxon>
        <taxon>metagenomes</taxon>
        <taxon>ecological metagenomes</taxon>
    </lineage>
</organism>
<keyword evidence="8" id="KW-1208">Phospholipid metabolism</keyword>
<keyword evidence="5" id="KW-0808">Transferase</keyword>
<evidence type="ECO:0000256" key="1">
    <source>
        <dbReference type="ARBA" id="ARBA00001232"/>
    </source>
</evidence>
<dbReference type="SUPFAM" id="SSF53659">
    <property type="entry name" value="Isocitrate/Isopropylmalate dehydrogenase-like"/>
    <property type="match status" value="1"/>
</dbReference>
<comment type="subcellular location">
    <subcellularLocation>
        <location evidence="2">Cytoplasm</location>
    </subcellularLocation>
</comment>
<dbReference type="PANTHER" id="PTHR30100">
    <property type="entry name" value="FATTY ACID/PHOSPHOLIPID SYNTHESIS PROTEIN PLSX"/>
    <property type="match status" value="1"/>
</dbReference>
<reference evidence="11" key="1">
    <citation type="submission" date="2018-05" db="EMBL/GenBank/DDBJ databases">
        <authorList>
            <person name="Lanie J.A."/>
            <person name="Ng W.-L."/>
            <person name="Kazmierczak K.M."/>
            <person name="Andrzejewski T.M."/>
            <person name="Davidsen T.M."/>
            <person name="Wayne K.J."/>
            <person name="Tettelin H."/>
            <person name="Glass J.I."/>
            <person name="Rusch D."/>
            <person name="Podicherti R."/>
            <person name="Tsui H.-C.T."/>
            <person name="Winkler M.E."/>
        </authorList>
    </citation>
    <scope>NUCLEOTIDE SEQUENCE</scope>
</reference>
<evidence type="ECO:0000256" key="4">
    <source>
        <dbReference type="ARBA" id="ARBA00022516"/>
    </source>
</evidence>
<comment type="catalytic activity">
    <reaction evidence="1">
        <text>a fatty acyl-[ACP] + phosphate = an acyl phosphate + holo-[ACP]</text>
        <dbReference type="Rhea" id="RHEA:42292"/>
        <dbReference type="Rhea" id="RHEA-COMP:9685"/>
        <dbReference type="Rhea" id="RHEA-COMP:14125"/>
        <dbReference type="ChEBI" id="CHEBI:43474"/>
        <dbReference type="ChEBI" id="CHEBI:59918"/>
        <dbReference type="ChEBI" id="CHEBI:64479"/>
        <dbReference type="ChEBI" id="CHEBI:138651"/>
        <dbReference type="EC" id="2.3.1.274"/>
    </reaction>
</comment>
<keyword evidence="6" id="KW-0443">Lipid metabolism</keyword>
<dbReference type="EMBL" id="UINC01078119">
    <property type="protein sequence ID" value="SVC18885.1"/>
    <property type="molecule type" value="Genomic_DNA"/>
</dbReference>
<keyword evidence="4" id="KW-0444">Lipid biosynthesis</keyword>
<evidence type="ECO:0000256" key="7">
    <source>
        <dbReference type="ARBA" id="ARBA00023209"/>
    </source>
</evidence>
<evidence type="ECO:0000256" key="9">
    <source>
        <dbReference type="ARBA" id="ARBA00024069"/>
    </source>
</evidence>
<dbReference type="HAMAP" id="MF_00019">
    <property type="entry name" value="PlsX"/>
    <property type="match status" value="1"/>
</dbReference>
<dbReference type="GO" id="GO:0043811">
    <property type="term" value="F:phosphate:acyl-[acyl carrier protein] acyltransferase activity"/>
    <property type="evidence" value="ECO:0007669"/>
    <property type="project" value="UniProtKB-EC"/>
</dbReference>
<dbReference type="InterPro" id="IPR003664">
    <property type="entry name" value="FA_synthesis"/>
</dbReference>
<feature type="non-terminal residue" evidence="11">
    <location>
        <position position="197"/>
    </location>
</feature>
<dbReference type="GO" id="GO:0005737">
    <property type="term" value="C:cytoplasm"/>
    <property type="evidence" value="ECO:0007669"/>
    <property type="project" value="UniProtKB-SubCell"/>
</dbReference>
<accession>A0A382K4Y1</accession>
<comment type="subunit">
    <text evidence="10">Homodimer. Probably interacts with PlsY.</text>
</comment>
<evidence type="ECO:0000256" key="8">
    <source>
        <dbReference type="ARBA" id="ARBA00023264"/>
    </source>
</evidence>
<evidence type="ECO:0000256" key="2">
    <source>
        <dbReference type="ARBA" id="ARBA00004496"/>
    </source>
</evidence>
<keyword evidence="7" id="KW-0594">Phospholipid biosynthesis</keyword>
<dbReference type="AlphaFoldDB" id="A0A382K4Y1"/>
<evidence type="ECO:0000256" key="10">
    <source>
        <dbReference type="ARBA" id="ARBA00046608"/>
    </source>
</evidence>
<dbReference type="GO" id="GO:0008654">
    <property type="term" value="P:phospholipid biosynthetic process"/>
    <property type="evidence" value="ECO:0007669"/>
    <property type="project" value="UniProtKB-KW"/>
</dbReference>
<name>A0A382K4Y1_9ZZZZ</name>
<dbReference type="PANTHER" id="PTHR30100:SF1">
    <property type="entry name" value="PHOSPHATE ACYLTRANSFERASE"/>
    <property type="match status" value="1"/>
</dbReference>
<sequence>MLPVAVDAMGGDNAPHEIIAGAQKAIDDHGIPVLLVGKPEVLEEITEIPILPASEVIEMDAEAGSSVRQMKDSSLVRAAEAVRDGAASAMVSAGNTGATMASALLRMGRIKNIARPAIATLLPSPGGTPTVLLDSGANSECNSEWLLQFGQMGAVFAQHRLDIKEPRVALLSIGEEPGKGSPLIKESFESFSTAQFN</sequence>
<gene>
    <name evidence="11" type="ORF">METZ01_LOCUS271739</name>
</gene>
<evidence type="ECO:0000313" key="11">
    <source>
        <dbReference type="EMBL" id="SVC18885.1"/>
    </source>
</evidence>
<evidence type="ECO:0000256" key="6">
    <source>
        <dbReference type="ARBA" id="ARBA00023098"/>
    </source>
</evidence>
<evidence type="ECO:0000256" key="3">
    <source>
        <dbReference type="ARBA" id="ARBA00022490"/>
    </source>
</evidence>
<proteinExistence type="inferred from homology"/>
<dbReference type="GO" id="GO:0006633">
    <property type="term" value="P:fatty acid biosynthetic process"/>
    <property type="evidence" value="ECO:0007669"/>
    <property type="project" value="InterPro"/>
</dbReference>
<evidence type="ECO:0000256" key="5">
    <source>
        <dbReference type="ARBA" id="ARBA00022679"/>
    </source>
</evidence>
<dbReference type="Pfam" id="PF02504">
    <property type="entry name" value="FA_synthesis"/>
    <property type="match status" value="1"/>
</dbReference>
<dbReference type="InterPro" id="IPR012281">
    <property type="entry name" value="Phospholipid_synth_PlsX-like"/>
</dbReference>
<dbReference type="EC" id="2.3.1.274" evidence="9"/>
<dbReference type="Gene3D" id="3.40.718.10">
    <property type="entry name" value="Isopropylmalate Dehydrogenase"/>
    <property type="match status" value="1"/>
</dbReference>